<dbReference type="Pfam" id="PF14670">
    <property type="entry name" value="FXa_inhibition"/>
    <property type="match status" value="1"/>
</dbReference>
<dbReference type="EMBL" id="SRMA01025597">
    <property type="protein sequence ID" value="TRY92717.1"/>
    <property type="molecule type" value="Genomic_DNA"/>
</dbReference>
<evidence type="ECO:0000256" key="10">
    <source>
        <dbReference type="ARBA" id="ARBA00022782"/>
    </source>
</evidence>
<reference evidence="24 25" key="1">
    <citation type="journal article" date="2019" name="Sci. Data">
        <title>Hybrid genome assembly and annotation of Danionella translucida.</title>
        <authorList>
            <person name="Kadobianskyi M."/>
            <person name="Schulze L."/>
            <person name="Schuelke M."/>
            <person name="Judkewitz B."/>
        </authorList>
    </citation>
    <scope>NUCLEOTIDE SEQUENCE [LARGE SCALE GENOMIC DNA]</scope>
    <source>
        <strain evidence="24 25">Bolton</strain>
    </source>
</reference>
<dbReference type="GO" id="GO:0048468">
    <property type="term" value="P:cell development"/>
    <property type="evidence" value="ECO:0007669"/>
    <property type="project" value="UniProtKB-ARBA"/>
</dbReference>
<dbReference type="Gene3D" id="4.10.740.10">
    <property type="entry name" value="Coagulation Factor IX"/>
    <property type="match status" value="1"/>
</dbReference>
<dbReference type="InterPro" id="IPR012224">
    <property type="entry name" value="Pept_S1A_FX"/>
</dbReference>
<feature type="active site" description="Charge relay system" evidence="17">
    <location>
        <position position="235"/>
    </location>
</feature>
<evidence type="ECO:0000259" key="22">
    <source>
        <dbReference type="PROSITE" id="PS50240"/>
    </source>
</evidence>
<dbReference type="GO" id="GO:0060255">
    <property type="term" value="P:regulation of macromolecule metabolic process"/>
    <property type="evidence" value="ECO:0007669"/>
    <property type="project" value="UniProtKB-ARBA"/>
</dbReference>
<evidence type="ECO:0000256" key="11">
    <source>
        <dbReference type="ARBA" id="ARBA00022801"/>
    </source>
</evidence>
<evidence type="ECO:0000256" key="20">
    <source>
        <dbReference type="SAM" id="SignalP"/>
    </source>
</evidence>
<dbReference type="Gene3D" id="2.10.25.10">
    <property type="entry name" value="Laminin"/>
    <property type="match status" value="2"/>
</dbReference>
<evidence type="ECO:0000256" key="3">
    <source>
        <dbReference type="ARBA" id="ARBA00022473"/>
    </source>
</evidence>
<dbReference type="SUPFAM" id="SSF57196">
    <property type="entry name" value="EGF/Laminin"/>
    <property type="match status" value="1"/>
</dbReference>
<evidence type="ECO:0008006" key="26">
    <source>
        <dbReference type="Google" id="ProtNLM"/>
    </source>
</evidence>
<feature type="domain" description="Peptidase S1" evidence="22">
    <location>
        <begin position="195"/>
        <end position="432"/>
    </location>
</feature>
<evidence type="ECO:0000256" key="14">
    <source>
        <dbReference type="ARBA" id="ARBA00023136"/>
    </source>
</evidence>
<keyword evidence="5" id="KW-0964">Secreted</keyword>
<dbReference type="CDD" id="cd00054">
    <property type="entry name" value="EGF_CA"/>
    <property type="match status" value="1"/>
</dbReference>
<dbReference type="GO" id="GO:0005509">
    <property type="term" value="F:calcium ion binding"/>
    <property type="evidence" value="ECO:0007669"/>
    <property type="project" value="InterPro"/>
</dbReference>
<dbReference type="GO" id="GO:0004252">
    <property type="term" value="F:serine-type endopeptidase activity"/>
    <property type="evidence" value="ECO:0007669"/>
    <property type="project" value="InterPro"/>
</dbReference>
<proteinExistence type="predicted"/>
<dbReference type="GO" id="GO:0006508">
    <property type="term" value="P:proteolysis"/>
    <property type="evidence" value="ECO:0007669"/>
    <property type="project" value="UniProtKB-KW"/>
</dbReference>
<keyword evidence="4" id="KW-1003">Cell membrane</keyword>
<keyword evidence="6 18" id="KW-0245">EGF-like domain</keyword>
<dbReference type="InterPro" id="IPR018114">
    <property type="entry name" value="TRYPSIN_HIS"/>
</dbReference>
<dbReference type="GO" id="GO:0009967">
    <property type="term" value="P:positive regulation of signal transduction"/>
    <property type="evidence" value="ECO:0007669"/>
    <property type="project" value="UniProtKB-ARBA"/>
</dbReference>
<dbReference type="PROSITE" id="PS00134">
    <property type="entry name" value="TRYPSIN_HIS"/>
    <property type="match status" value="1"/>
</dbReference>
<dbReference type="Pfam" id="PF00594">
    <property type="entry name" value="Gla"/>
    <property type="match status" value="1"/>
</dbReference>
<dbReference type="GO" id="GO:0080090">
    <property type="term" value="P:regulation of primary metabolic process"/>
    <property type="evidence" value="ECO:0007669"/>
    <property type="project" value="UniProtKB-ARBA"/>
</dbReference>
<evidence type="ECO:0000259" key="21">
    <source>
        <dbReference type="PROSITE" id="PS50026"/>
    </source>
</evidence>
<keyword evidence="10" id="KW-0221">Differentiation</keyword>
<keyword evidence="14" id="KW-0472">Membrane</keyword>
<evidence type="ECO:0000256" key="5">
    <source>
        <dbReference type="ARBA" id="ARBA00022525"/>
    </source>
</evidence>
<dbReference type="GO" id="GO:0051241">
    <property type="term" value="P:negative regulation of multicellular organismal process"/>
    <property type="evidence" value="ECO:0007669"/>
    <property type="project" value="UniProtKB-ARBA"/>
</dbReference>
<dbReference type="FunFam" id="2.10.25.10:FF:000513">
    <property type="entry name" value="Coagulation factor VII"/>
    <property type="match status" value="1"/>
</dbReference>
<dbReference type="Proteomes" id="UP000316079">
    <property type="component" value="Unassembled WGS sequence"/>
</dbReference>
<dbReference type="InterPro" id="IPR009003">
    <property type="entry name" value="Peptidase_S1_PA"/>
</dbReference>
<dbReference type="GO" id="GO:0048592">
    <property type="term" value="P:eye morphogenesis"/>
    <property type="evidence" value="ECO:0007669"/>
    <property type="project" value="UniProtKB-ARBA"/>
</dbReference>
<feature type="domain" description="EGF-like" evidence="21">
    <location>
        <begin position="92"/>
        <end position="128"/>
    </location>
</feature>
<feature type="disulfide bond" evidence="18">
    <location>
        <begin position="118"/>
        <end position="127"/>
    </location>
</feature>
<dbReference type="InterPro" id="IPR000742">
    <property type="entry name" value="EGF"/>
</dbReference>
<feature type="active site" description="Charge relay system" evidence="17">
    <location>
        <position position="384"/>
    </location>
</feature>
<keyword evidence="25" id="KW-1185">Reference proteome</keyword>
<dbReference type="SUPFAM" id="SSF57630">
    <property type="entry name" value="GLA-domain"/>
    <property type="match status" value="1"/>
</dbReference>
<evidence type="ECO:0000256" key="12">
    <source>
        <dbReference type="ARBA" id="ARBA00022837"/>
    </source>
</evidence>
<dbReference type="PROSITE" id="PS50998">
    <property type="entry name" value="GLA_2"/>
    <property type="match status" value="1"/>
</dbReference>
<dbReference type="InterPro" id="IPR050442">
    <property type="entry name" value="Peptidase_S1_coag_factors"/>
</dbReference>
<dbReference type="SMART" id="SM00179">
    <property type="entry name" value="EGF_CA"/>
    <property type="match status" value="1"/>
</dbReference>
<keyword evidence="8 19" id="KW-0645">Protease</keyword>
<dbReference type="FunFam" id="4.10.740.10:FF:000001">
    <property type="entry name" value="vitamin K-dependent protein S"/>
    <property type="match status" value="1"/>
</dbReference>
<dbReference type="SMART" id="SM00181">
    <property type="entry name" value="EGF"/>
    <property type="match status" value="2"/>
</dbReference>
<keyword evidence="15 18" id="KW-1015">Disulfide bond</keyword>
<dbReference type="GO" id="GO:0051093">
    <property type="term" value="P:negative regulation of developmental process"/>
    <property type="evidence" value="ECO:0007669"/>
    <property type="project" value="UniProtKB-ARBA"/>
</dbReference>
<dbReference type="InterPro" id="IPR017857">
    <property type="entry name" value="Coagulation_fac-like_Gla_dom"/>
</dbReference>
<feature type="chain" id="PRO_5021745878" description="Coagulation factor VII" evidence="20">
    <location>
        <begin position="26"/>
        <end position="434"/>
    </location>
</feature>
<dbReference type="Pfam" id="PF00008">
    <property type="entry name" value="EGF"/>
    <property type="match status" value="1"/>
</dbReference>
<evidence type="ECO:0000256" key="17">
    <source>
        <dbReference type="PIRSR" id="PIRSR001143-1"/>
    </source>
</evidence>
<feature type="domain" description="Gla" evidence="23">
    <location>
        <begin position="46"/>
        <end position="92"/>
    </location>
</feature>
<gene>
    <name evidence="24" type="ORF">DNTS_024809</name>
</gene>
<evidence type="ECO:0000256" key="9">
    <source>
        <dbReference type="ARBA" id="ARBA00022692"/>
    </source>
</evidence>
<dbReference type="Pfam" id="PF00089">
    <property type="entry name" value="Trypsin"/>
    <property type="match status" value="1"/>
</dbReference>
<evidence type="ECO:0000256" key="1">
    <source>
        <dbReference type="ARBA" id="ARBA00004247"/>
    </source>
</evidence>
<dbReference type="FunFam" id="2.40.10.10:FF:000013">
    <property type="entry name" value="Coagulation factor X"/>
    <property type="match status" value="1"/>
</dbReference>
<feature type="active site" description="Charge relay system" evidence="17">
    <location>
        <position position="283"/>
    </location>
</feature>
<protein>
    <recommendedName>
        <fullName evidence="26">Coagulation factor VII</fullName>
    </recommendedName>
</protein>
<keyword evidence="7" id="KW-0597">Phosphoprotein</keyword>
<keyword evidence="11 19" id="KW-0378">Hydrolase</keyword>
<dbReference type="PROSITE" id="PS00135">
    <property type="entry name" value="TRYPSIN_SER"/>
    <property type="match status" value="1"/>
</dbReference>
<dbReference type="GO" id="GO:0016324">
    <property type="term" value="C:apical plasma membrane"/>
    <property type="evidence" value="ECO:0007669"/>
    <property type="project" value="UniProtKB-SubCell"/>
</dbReference>
<evidence type="ECO:0000256" key="6">
    <source>
        <dbReference type="ARBA" id="ARBA00022536"/>
    </source>
</evidence>
<dbReference type="InterPro" id="IPR001254">
    <property type="entry name" value="Trypsin_dom"/>
</dbReference>
<dbReference type="InterPro" id="IPR000294">
    <property type="entry name" value="GLA_domain"/>
</dbReference>
<keyword evidence="19" id="KW-0720">Serine protease</keyword>
<keyword evidence="12" id="KW-0106">Calcium</keyword>
<comment type="subcellular location">
    <subcellularLocation>
        <location evidence="1">Apical cell membrane</location>
        <topology evidence="1">Single-pass type I membrane protein</topology>
    </subcellularLocation>
    <subcellularLocation>
        <location evidence="2">Secreted</location>
    </subcellularLocation>
</comment>
<dbReference type="AlphaFoldDB" id="A0A553QRZ8"/>
<evidence type="ECO:0000256" key="15">
    <source>
        <dbReference type="ARBA" id="ARBA00023157"/>
    </source>
</evidence>
<organism evidence="24 25">
    <name type="scientific">Danionella cerebrum</name>
    <dbReference type="NCBI Taxonomy" id="2873325"/>
    <lineage>
        <taxon>Eukaryota</taxon>
        <taxon>Metazoa</taxon>
        <taxon>Chordata</taxon>
        <taxon>Craniata</taxon>
        <taxon>Vertebrata</taxon>
        <taxon>Euteleostomi</taxon>
        <taxon>Actinopterygii</taxon>
        <taxon>Neopterygii</taxon>
        <taxon>Teleostei</taxon>
        <taxon>Ostariophysi</taxon>
        <taxon>Cypriniformes</taxon>
        <taxon>Danionidae</taxon>
        <taxon>Danioninae</taxon>
        <taxon>Danionella</taxon>
    </lineage>
</organism>
<dbReference type="SMART" id="SM00020">
    <property type="entry name" value="Tryp_SPc"/>
    <property type="match status" value="1"/>
</dbReference>
<dbReference type="InterPro" id="IPR033116">
    <property type="entry name" value="TRYPSIN_SER"/>
</dbReference>
<dbReference type="PROSITE" id="PS00011">
    <property type="entry name" value="GLA_1"/>
    <property type="match status" value="1"/>
</dbReference>
<dbReference type="GO" id="GO:0030182">
    <property type="term" value="P:neuron differentiation"/>
    <property type="evidence" value="ECO:0007669"/>
    <property type="project" value="UniProtKB-ARBA"/>
</dbReference>
<dbReference type="PANTHER" id="PTHR24278:SF34">
    <property type="entry name" value="COAGULATION FACTOR VII,-LIKE"/>
    <property type="match status" value="1"/>
</dbReference>
<dbReference type="InterPro" id="IPR043504">
    <property type="entry name" value="Peptidase_S1_PA_chymotrypsin"/>
</dbReference>
<evidence type="ECO:0000256" key="19">
    <source>
        <dbReference type="RuleBase" id="RU363034"/>
    </source>
</evidence>
<dbReference type="STRING" id="623744.A0A553QRZ8"/>
<dbReference type="CDD" id="cd00190">
    <property type="entry name" value="Tryp_SPc"/>
    <property type="match status" value="1"/>
</dbReference>
<dbReference type="PROSITE" id="PS00022">
    <property type="entry name" value="EGF_1"/>
    <property type="match status" value="1"/>
</dbReference>
<dbReference type="SUPFAM" id="SSF50494">
    <property type="entry name" value="Trypsin-like serine proteases"/>
    <property type="match status" value="1"/>
</dbReference>
<dbReference type="PANTHER" id="PTHR24278">
    <property type="entry name" value="COAGULATION FACTOR"/>
    <property type="match status" value="1"/>
</dbReference>
<evidence type="ECO:0000256" key="8">
    <source>
        <dbReference type="ARBA" id="ARBA00022670"/>
    </source>
</evidence>
<dbReference type="PRINTS" id="PR00001">
    <property type="entry name" value="GLABLOOD"/>
</dbReference>
<keyword evidence="16" id="KW-0325">Glycoprotein</keyword>
<dbReference type="SMART" id="SM00069">
    <property type="entry name" value="GLA"/>
    <property type="match status" value="1"/>
</dbReference>
<feature type="signal peptide" evidence="20">
    <location>
        <begin position="1"/>
        <end position="25"/>
    </location>
</feature>
<sequence length="434" mass="47985">MTPDPSRTKLWSLILTLMAVGECSGTQTVFLSRSEASGALSSRVRRANSFLEELKLGNLERECVEEQCSYEEAREIMSVPEQLEDFWRRYTEVDQCQSAPCQNGATCVSQANAYICICPVNFEGRLCDKEILPVGSFGCLYRNGGCEHFCVEINDAMHHCACAPGYTLHKDNSSCTPSVDFPCGRVQVKPVGPRVVRGDVCPKGHCPWQALLQYDGVYQCGGVILDTQWILTAAHCIWNKDPSLLQVTVGEHIRDKNEGTEQMRKISRVFLHPRYNHSSSDSDLALLRLHRPFTINTFAIPACLPPANASSKSFMRTLNSVRMSTVSGWGRLAASGPPSLILQRLELPRVSQEECKQRSGLALTSNMLCAGFEEGGRDACQGDSGGPLVTLYKSSWFLTGIVSWGRGCARAELYGVYTRVSAFVEWISDIINSN</sequence>
<dbReference type="FunFam" id="2.10.25.10:FF:000565">
    <property type="entry name" value="Predicted protein"/>
    <property type="match status" value="1"/>
</dbReference>
<dbReference type="PIRSF" id="PIRSF001143">
    <property type="entry name" value="Factor_X"/>
    <property type="match status" value="1"/>
</dbReference>
<evidence type="ECO:0000256" key="7">
    <source>
        <dbReference type="ARBA" id="ARBA00022553"/>
    </source>
</evidence>
<comment type="caution">
    <text evidence="18">Lacks conserved residue(s) required for the propagation of feature annotation.</text>
</comment>
<dbReference type="PRINTS" id="PR00722">
    <property type="entry name" value="CHYMOTRYPSIN"/>
</dbReference>
<name>A0A553QRZ8_9TELE</name>
<dbReference type="InterPro" id="IPR035972">
    <property type="entry name" value="GLA-like_dom_SF"/>
</dbReference>
<evidence type="ECO:0000256" key="18">
    <source>
        <dbReference type="PROSITE-ProRule" id="PRU00076"/>
    </source>
</evidence>
<dbReference type="PROSITE" id="PS50240">
    <property type="entry name" value="TRYPSIN_DOM"/>
    <property type="match status" value="1"/>
</dbReference>
<evidence type="ECO:0000256" key="16">
    <source>
        <dbReference type="ARBA" id="ARBA00023180"/>
    </source>
</evidence>
<keyword evidence="9" id="KW-0812">Transmembrane</keyword>
<comment type="caution">
    <text evidence="24">The sequence shown here is derived from an EMBL/GenBank/DDBJ whole genome shotgun (WGS) entry which is preliminary data.</text>
</comment>
<dbReference type="InterPro" id="IPR001314">
    <property type="entry name" value="Peptidase_S1A"/>
</dbReference>
<keyword evidence="20" id="KW-0732">Signal</keyword>
<dbReference type="OrthoDB" id="10004439at2759"/>
<evidence type="ECO:0000256" key="2">
    <source>
        <dbReference type="ARBA" id="ARBA00004613"/>
    </source>
</evidence>
<evidence type="ECO:0000313" key="25">
    <source>
        <dbReference type="Proteomes" id="UP000316079"/>
    </source>
</evidence>
<dbReference type="InterPro" id="IPR001881">
    <property type="entry name" value="EGF-like_Ca-bd_dom"/>
</dbReference>
<dbReference type="GO" id="GO:0003002">
    <property type="term" value="P:regionalization"/>
    <property type="evidence" value="ECO:0007669"/>
    <property type="project" value="UniProtKB-ARBA"/>
</dbReference>
<evidence type="ECO:0000256" key="13">
    <source>
        <dbReference type="ARBA" id="ARBA00022989"/>
    </source>
</evidence>
<dbReference type="GO" id="GO:0007596">
    <property type="term" value="P:blood coagulation"/>
    <property type="evidence" value="ECO:0007669"/>
    <property type="project" value="InterPro"/>
</dbReference>
<accession>A0A553QRZ8</accession>
<dbReference type="Gene3D" id="2.40.10.10">
    <property type="entry name" value="Trypsin-like serine proteases"/>
    <property type="match status" value="2"/>
</dbReference>
<keyword evidence="3" id="KW-0217">Developmental protein</keyword>
<dbReference type="GO" id="GO:0008593">
    <property type="term" value="P:regulation of Notch signaling pathway"/>
    <property type="evidence" value="ECO:0007669"/>
    <property type="project" value="UniProtKB-ARBA"/>
</dbReference>
<evidence type="ECO:0000256" key="4">
    <source>
        <dbReference type="ARBA" id="ARBA00022475"/>
    </source>
</evidence>
<evidence type="ECO:0000313" key="24">
    <source>
        <dbReference type="EMBL" id="TRY92717.1"/>
    </source>
</evidence>
<keyword evidence="13" id="KW-1133">Transmembrane helix</keyword>
<dbReference type="GO" id="GO:0005615">
    <property type="term" value="C:extracellular space"/>
    <property type="evidence" value="ECO:0007669"/>
    <property type="project" value="TreeGrafter"/>
</dbReference>
<dbReference type="PROSITE" id="PS50026">
    <property type="entry name" value="EGF_3"/>
    <property type="match status" value="1"/>
</dbReference>
<evidence type="ECO:0000259" key="23">
    <source>
        <dbReference type="PROSITE" id="PS50998"/>
    </source>
</evidence>